<proteinExistence type="predicted"/>
<dbReference type="EMBL" id="KQ977957">
    <property type="protein sequence ID" value="KYM98460.1"/>
    <property type="molecule type" value="Genomic_DNA"/>
</dbReference>
<protein>
    <submittedName>
        <fullName evidence="2">Uncharacterized protein</fullName>
    </submittedName>
</protein>
<evidence type="ECO:0000313" key="3">
    <source>
        <dbReference type="Proteomes" id="UP000078542"/>
    </source>
</evidence>
<feature type="compositionally biased region" description="Basic and acidic residues" evidence="1">
    <location>
        <begin position="29"/>
        <end position="58"/>
    </location>
</feature>
<dbReference type="Proteomes" id="UP000078542">
    <property type="component" value="Unassembled WGS sequence"/>
</dbReference>
<feature type="region of interest" description="Disordered" evidence="1">
    <location>
        <begin position="1"/>
        <end position="120"/>
    </location>
</feature>
<gene>
    <name evidence="2" type="ORF">ALC62_10816</name>
</gene>
<reference evidence="2 3" key="1">
    <citation type="submission" date="2016-03" db="EMBL/GenBank/DDBJ databases">
        <title>Cyphomyrmex costatus WGS genome.</title>
        <authorList>
            <person name="Nygaard S."/>
            <person name="Hu H."/>
            <person name="Boomsma J."/>
            <person name="Zhang G."/>
        </authorList>
    </citation>
    <scope>NUCLEOTIDE SEQUENCE [LARGE SCALE GENOMIC DNA]</scope>
    <source>
        <strain evidence="2">MS0001</strain>
        <tissue evidence="2">Whole body</tissue>
    </source>
</reference>
<keyword evidence="3" id="KW-1185">Reference proteome</keyword>
<name>A0A195CCL8_9HYME</name>
<accession>A0A195CCL8</accession>
<evidence type="ECO:0000256" key="1">
    <source>
        <dbReference type="SAM" id="MobiDB-lite"/>
    </source>
</evidence>
<evidence type="ECO:0000313" key="2">
    <source>
        <dbReference type="EMBL" id="KYM98460.1"/>
    </source>
</evidence>
<feature type="compositionally biased region" description="Low complexity" evidence="1">
    <location>
        <begin position="103"/>
        <end position="120"/>
    </location>
</feature>
<feature type="compositionally biased region" description="Acidic residues" evidence="1">
    <location>
        <begin position="59"/>
        <end position="68"/>
    </location>
</feature>
<sequence>MRLTWINGAFPRGRRAPRRSSGLGATADRALHAARDLQETSRGERGKADWEGEEKKEEENDDDDDDDDALPRLAAASLLRGILSRRRDAPPPRAPHECQAGCSGSRRAQSSGRRALLRSM</sequence>
<dbReference type="AlphaFoldDB" id="A0A195CCL8"/>
<organism evidence="2 3">
    <name type="scientific">Cyphomyrmex costatus</name>
    <dbReference type="NCBI Taxonomy" id="456900"/>
    <lineage>
        <taxon>Eukaryota</taxon>
        <taxon>Metazoa</taxon>
        <taxon>Ecdysozoa</taxon>
        <taxon>Arthropoda</taxon>
        <taxon>Hexapoda</taxon>
        <taxon>Insecta</taxon>
        <taxon>Pterygota</taxon>
        <taxon>Neoptera</taxon>
        <taxon>Endopterygota</taxon>
        <taxon>Hymenoptera</taxon>
        <taxon>Apocrita</taxon>
        <taxon>Aculeata</taxon>
        <taxon>Formicoidea</taxon>
        <taxon>Formicidae</taxon>
        <taxon>Myrmicinae</taxon>
        <taxon>Cyphomyrmex</taxon>
    </lineage>
</organism>
<feature type="compositionally biased region" description="Low complexity" evidence="1">
    <location>
        <begin position="71"/>
        <end position="80"/>
    </location>
</feature>
<feature type="compositionally biased region" description="Basic and acidic residues" evidence="1">
    <location>
        <begin position="85"/>
        <end position="96"/>
    </location>
</feature>